<dbReference type="GO" id="GO:0004930">
    <property type="term" value="F:G protein-coupled receptor activity"/>
    <property type="evidence" value="ECO:0007669"/>
    <property type="project" value="UniProtKB-KW"/>
</dbReference>
<evidence type="ECO:0000256" key="9">
    <source>
        <dbReference type="ARBA" id="ARBA00023224"/>
    </source>
</evidence>
<proteinExistence type="inferred from homology"/>
<evidence type="ECO:0000256" key="6">
    <source>
        <dbReference type="ARBA" id="ARBA00023040"/>
    </source>
</evidence>
<dbReference type="Proteomes" id="UP000288716">
    <property type="component" value="Unassembled WGS sequence"/>
</dbReference>
<feature type="transmembrane region" description="Helical" evidence="10">
    <location>
        <begin position="42"/>
        <end position="67"/>
    </location>
</feature>
<dbReference type="PROSITE" id="PS50262">
    <property type="entry name" value="G_PROTEIN_RECEP_F1_2"/>
    <property type="match status" value="1"/>
</dbReference>
<evidence type="ECO:0000256" key="8">
    <source>
        <dbReference type="ARBA" id="ARBA00023170"/>
    </source>
</evidence>
<dbReference type="Pfam" id="PF00001">
    <property type="entry name" value="7tm_1"/>
    <property type="match status" value="1"/>
</dbReference>
<dbReference type="PANTHER" id="PTHR24248">
    <property type="entry name" value="ADRENERGIC RECEPTOR-RELATED G-PROTEIN COUPLED RECEPTOR"/>
    <property type="match status" value="1"/>
</dbReference>
<evidence type="ECO:0000256" key="10">
    <source>
        <dbReference type="SAM" id="Phobius"/>
    </source>
</evidence>
<keyword evidence="9" id="KW-0807">Transducer</keyword>
<dbReference type="GO" id="GO:0005886">
    <property type="term" value="C:plasma membrane"/>
    <property type="evidence" value="ECO:0007669"/>
    <property type="project" value="UniProtKB-SubCell"/>
</dbReference>
<comment type="subcellular location">
    <subcellularLocation>
        <location evidence="1">Cell membrane</location>
        <topology evidence="1">Multi-pass membrane protein</topology>
    </subcellularLocation>
</comment>
<name>A0A443SH31_9ACAR</name>
<dbReference type="SUPFAM" id="SSF81321">
    <property type="entry name" value="Family A G protein-coupled receptor-like"/>
    <property type="match status" value="1"/>
</dbReference>
<dbReference type="InterPro" id="IPR000276">
    <property type="entry name" value="GPCR_Rhodpsn"/>
</dbReference>
<keyword evidence="5 10" id="KW-1133">Transmembrane helix</keyword>
<evidence type="ECO:0000313" key="12">
    <source>
        <dbReference type="EMBL" id="RWS26834.1"/>
    </source>
</evidence>
<comment type="similarity">
    <text evidence="2">Belongs to the G-protein coupled receptor 1 family.</text>
</comment>
<evidence type="ECO:0000256" key="7">
    <source>
        <dbReference type="ARBA" id="ARBA00023136"/>
    </source>
</evidence>
<dbReference type="PANTHER" id="PTHR24248:SF66">
    <property type="entry name" value="OCTOPAMINE RECEPTOR BETA-3R"/>
    <property type="match status" value="1"/>
</dbReference>
<dbReference type="AlphaFoldDB" id="A0A443SH31"/>
<dbReference type="PRINTS" id="PR00237">
    <property type="entry name" value="GPCRRHODOPSN"/>
</dbReference>
<comment type="caution">
    <text evidence="12">The sequence shown here is derived from an EMBL/GenBank/DDBJ whole genome shotgun (WGS) entry which is preliminary data.</text>
</comment>
<organism evidence="12 13">
    <name type="scientific">Leptotrombidium deliense</name>
    <dbReference type="NCBI Taxonomy" id="299467"/>
    <lineage>
        <taxon>Eukaryota</taxon>
        <taxon>Metazoa</taxon>
        <taxon>Ecdysozoa</taxon>
        <taxon>Arthropoda</taxon>
        <taxon>Chelicerata</taxon>
        <taxon>Arachnida</taxon>
        <taxon>Acari</taxon>
        <taxon>Acariformes</taxon>
        <taxon>Trombidiformes</taxon>
        <taxon>Prostigmata</taxon>
        <taxon>Anystina</taxon>
        <taxon>Parasitengona</taxon>
        <taxon>Trombiculoidea</taxon>
        <taxon>Trombiculidae</taxon>
        <taxon>Leptotrombidium</taxon>
    </lineage>
</organism>
<dbReference type="Gene3D" id="1.20.1070.10">
    <property type="entry name" value="Rhodopsin 7-helix transmembrane proteins"/>
    <property type="match status" value="1"/>
</dbReference>
<evidence type="ECO:0000256" key="3">
    <source>
        <dbReference type="ARBA" id="ARBA00022475"/>
    </source>
</evidence>
<feature type="non-terminal residue" evidence="12">
    <location>
        <position position="133"/>
    </location>
</feature>
<dbReference type="InterPro" id="IPR017452">
    <property type="entry name" value="GPCR_Rhodpsn_7TM"/>
</dbReference>
<evidence type="ECO:0000313" key="13">
    <source>
        <dbReference type="Proteomes" id="UP000288716"/>
    </source>
</evidence>
<evidence type="ECO:0000256" key="4">
    <source>
        <dbReference type="ARBA" id="ARBA00022692"/>
    </source>
</evidence>
<gene>
    <name evidence="12" type="ORF">B4U80_08699</name>
</gene>
<sequence>MFAQTVFSLLKTVLETANVLECHIMICKIVGYWPFSPILCNIWVTIDVLCSNSSIIHICFISIGRYIGIRNPLHARQAPLLVSRRAVMVKIALVWVISAVVTSPMTIVGLIDRSNVQPQPDVCRISNRYFEIF</sequence>
<evidence type="ECO:0000256" key="1">
    <source>
        <dbReference type="ARBA" id="ARBA00004651"/>
    </source>
</evidence>
<dbReference type="GO" id="GO:0071880">
    <property type="term" value="P:adenylate cyclase-activating adrenergic receptor signaling pathway"/>
    <property type="evidence" value="ECO:0007669"/>
    <property type="project" value="TreeGrafter"/>
</dbReference>
<dbReference type="OrthoDB" id="6508583at2759"/>
<dbReference type="GO" id="GO:0043410">
    <property type="term" value="P:positive regulation of MAPK cascade"/>
    <property type="evidence" value="ECO:0007669"/>
    <property type="project" value="TreeGrafter"/>
</dbReference>
<evidence type="ECO:0000259" key="11">
    <source>
        <dbReference type="PROSITE" id="PS50262"/>
    </source>
</evidence>
<dbReference type="EMBL" id="NCKV01002438">
    <property type="protein sequence ID" value="RWS26834.1"/>
    <property type="molecule type" value="Genomic_DNA"/>
</dbReference>
<keyword evidence="6" id="KW-0297">G-protein coupled receptor</keyword>
<evidence type="ECO:0000256" key="2">
    <source>
        <dbReference type="ARBA" id="ARBA00010663"/>
    </source>
</evidence>
<keyword evidence="3" id="KW-1003">Cell membrane</keyword>
<feature type="domain" description="G-protein coupled receptors family 1 profile" evidence="11">
    <location>
        <begin position="1"/>
        <end position="133"/>
    </location>
</feature>
<protein>
    <submittedName>
        <fullName evidence="12">5-hydroxytryptamine receptor 2C-like protein</fullName>
    </submittedName>
</protein>
<reference evidence="12 13" key="1">
    <citation type="journal article" date="2018" name="Gigascience">
        <title>Genomes of trombidid mites reveal novel predicted allergens and laterally-transferred genes associated with secondary metabolism.</title>
        <authorList>
            <person name="Dong X."/>
            <person name="Chaisiri K."/>
            <person name="Xia D."/>
            <person name="Armstrong S.D."/>
            <person name="Fang Y."/>
            <person name="Donnelly M.J."/>
            <person name="Kadowaki T."/>
            <person name="McGarry J.W."/>
            <person name="Darby A.C."/>
            <person name="Makepeace B.L."/>
        </authorList>
    </citation>
    <scope>NUCLEOTIDE SEQUENCE [LARGE SCALE GENOMIC DNA]</scope>
    <source>
        <strain evidence="12">UoL-UT</strain>
    </source>
</reference>
<keyword evidence="7 10" id="KW-0472">Membrane</keyword>
<keyword evidence="4 10" id="KW-0812">Transmembrane</keyword>
<accession>A0A443SH31</accession>
<keyword evidence="13" id="KW-1185">Reference proteome</keyword>
<dbReference type="VEuPathDB" id="VectorBase:LDEU005206"/>
<feature type="transmembrane region" description="Helical" evidence="10">
    <location>
        <begin position="87"/>
        <end position="111"/>
    </location>
</feature>
<dbReference type="STRING" id="299467.A0A443SH31"/>
<keyword evidence="8 12" id="KW-0675">Receptor</keyword>
<evidence type="ECO:0000256" key="5">
    <source>
        <dbReference type="ARBA" id="ARBA00022989"/>
    </source>
</evidence>